<dbReference type="PANTHER" id="PTHR22916">
    <property type="entry name" value="GLYCOSYLTRANSFERASE"/>
    <property type="match status" value="1"/>
</dbReference>
<reference evidence="2 3" key="1">
    <citation type="submission" date="2014-07" db="EMBL/GenBank/DDBJ databases">
        <title>Genome of Chryseobacterium piperi CTM.</title>
        <authorList>
            <person name="Pipes S.E."/>
            <person name="Stropko S.J."/>
            <person name="Newman J.D."/>
        </authorList>
    </citation>
    <scope>NUCLEOTIDE SEQUENCE [LARGE SCALE GENOMIC DNA]</scope>
    <source>
        <strain evidence="2 3">CTM</strain>
    </source>
</reference>
<evidence type="ECO:0000313" key="2">
    <source>
        <dbReference type="EMBL" id="KFF29387.1"/>
    </source>
</evidence>
<accession>A0A086BKC3</accession>
<dbReference type="GO" id="GO:0016758">
    <property type="term" value="F:hexosyltransferase activity"/>
    <property type="evidence" value="ECO:0007669"/>
    <property type="project" value="UniProtKB-ARBA"/>
</dbReference>
<gene>
    <name evidence="2" type="ORF">IQ37_06200</name>
</gene>
<dbReference type="InterPro" id="IPR029044">
    <property type="entry name" value="Nucleotide-diphossugar_trans"/>
</dbReference>
<dbReference type="AlphaFoldDB" id="A0A086BKC3"/>
<dbReference type="Proteomes" id="UP000028709">
    <property type="component" value="Unassembled WGS sequence"/>
</dbReference>
<dbReference type="EMBL" id="JPRJ01000007">
    <property type="protein sequence ID" value="KFF29387.1"/>
    <property type="molecule type" value="Genomic_DNA"/>
</dbReference>
<dbReference type="eggNOG" id="COG1216">
    <property type="taxonomic scope" value="Bacteria"/>
</dbReference>
<dbReference type="SUPFAM" id="SSF53448">
    <property type="entry name" value="Nucleotide-diphospho-sugar transferases"/>
    <property type="match status" value="1"/>
</dbReference>
<comment type="caution">
    <text evidence="2">The sequence shown here is derived from an EMBL/GenBank/DDBJ whole genome shotgun (WGS) entry which is preliminary data.</text>
</comment>
<dbReference type="Pfam" id="PF00535">
    <property type="entry name" value="Glycos_transf_2"/>
    <property type="match status" value="1"/>
</dbReference>
<dbReference type="CDD" id="cd00761">
    <property type="entry name" value="Glyco_tranf_GTA_type"/>
    <property type="match status" value="1"/>
</dbReference>
<dbReference type="Gene3D" id="3.90.550.10">
    <property type="entry name" value="Spore Coat Polysaccharide Biosynthesis Protein SpsA, Chain A"/>
    <property type="match status" value="1"/>
</dbReference>
<evidence type="ECO:0000313" key="3">
    <source>
        <dbReference type="Proteomes" id="UP000028709"/>
    </source>
</evidence>
<protein>
    <recommendedName>
        <fullName evidence="1">Glycosyltransferase 2-like domain-containing protein</fullName>
    </recommendedName>
</protein>
<dbReference type="InterPro" id="IPR001173">
    <property type="entry name" value="Glyco_trans_2-like"/>
</dbReference>
<proteinExistence type="predicted"/>
<evidence type="ECO:0000259" key="1">
    <source>
        <dbReference type="Pfam" id="PF00535"/>
    </source>
</evidence>
<dbReference type="STRING" id="558152.IQ37_06200"/>
<sequence length="284" mass="32458">MKLSIIIPTLGRRAEVEKLLQSIADANIACAFEIIIVDQNTEALIDDIVAMAMSWLPIRHYKVGFKGLSKAKNFGFRKAAGVYISFPDDDCLIYKNTYAKAIELIRAQDLDIIFGKCLDEKGNDSVLQFKKKAYYLNKNNMAGGFVEATTICKADILRTYEFDENMGVGTFFGAEEGFDWLYRILSDKKAPKKVLFSPDVEFYHPQVILSKGDLASLNRVFKYRCGTAYLCVKHHLHMKYYKRILISIFGYILYKLVDKKSSDFYAVEFSALLMGKRFAKKELK</sequence>
<organism evidence="2 3">
    <name type="scientific">Chryseobacterium piperi</name>
    <dbReference type="NCBI Taxonomy" id="558152"/>
    <lineage>
        <taxon>Bacteria</taxon>
        <taxon>Pseudomonadati</taxon>
        <taxon>Bacteroidota</taxon>
        <taxon>Flavobacteriia</taxon>
        <taxon>Flavobacteriales</taxon>
        <taxon>Weeksellaceae</taxon>
        <taxon>Chryseobacterium group</taxon>
        <taxon>Chryseobacterium</taxon>
    </lineage>
</organism>
<feature type="domain" description="Glycosyltransferase 2-like" evidence="1">
    <location>
        <begin position="4"/>
        <end position="133"/>
    </location>
</feature>
<name>A0A086BKC3_9FLAO</name>
<dbReference type="PANTHER" id="PTHR22916:SF3">
    <property type="entry name" value="UDP-GLCNAC:BETAGAL BETA-1,3-N-ACETYLGLUCOSAMINYLTRANSFERASE-LIKE PROTEIN 1"/>
    <property type="match status" value="1"/>
</dbReference>
<keyword evidence="3" id="KW-1185">Reference proteome</keyword>